<accession>A0ABS9KRC3</accession>
<keyword evidence="3" id="KW-1185">Reference proteome</keyword>
<protein>
    <recommendedName>
        <fullName evidence="4">DUF669 domain-containing protein</fullName>
    </recommendedName>
</protein>
<evidence type="ECO:0000313" key="2">
    <source>
        <dbReference type="EMBL" id="MCG2614869.1"/>
    </source>
</evidence>
<comment type="caution">
    <text evidence="2">The sequence shown here is derived from an EMBL/GenBank/DDBJ whole genome shotgun (WGS) entry which is preliminary data.</text>
</comment>
<sequence>MPAEMLQTRRRYLSIQDGRMCERIEGDTPEQYSVQKFNHLSRLHLINVTFRAVEKEENGVKKTVGHVVQLHLIDSEDYFVVETWVNSQYAKAFYQVWESIDLNHDFVVITDQRIKEGKKKPALFVKQFGNNLKWNYVKDAMKDCPKADFVQDGDKWLVDDEAQMAYFLGKVNNILLPKLKAKANPYPSHPIYGDGSGRAATSTGLSGPSNLANDYPEDDLPF</sequence>
<evidence type="ECO:0000256" key="1">
    <source>
        <dbReference type="SAM" id="MobiDB-lite"/>
    </source>
</evidence>
<gene>
    <name evidence="2" type="ORF">LZZ85_11275</name>
</gene>
<feature type="region of interest" description="Disordered" evidence="1">
    <location>
        <begin position="197"/>
        <end position="222"/>
    </location>
</feature>
<dbReference type="RefSeq" id="WP_237871685.1">
    <property type="nucleotide sequence ID" value="NZ_JAKLTR010000006.1"/>
</dbReference>
<proteinExistence type="predicted"/>
<evidence type="ECO:0008006" key="4">
    <source>
        <dbReference type="Google" id="ProtNLM"/>
    </source>
</evidence>
<feature type="compositionally biased region" description="Polar residues" evidence="1">
    <location>
        <begin position="199"/>
        <end position="212"/>
    </location>
</feature>
<dbReference type="EMBL" id="JAKLTR010000006">
    <property type="protein sequence ID" value="MCG2614869.1"/>
    <property type="molecule type" value="Genomic_DNA"/>
</dbReference>
<organism evidence="2 3">
    <name type="scientific">Terrimonas ginsenosidimutans</name>
    <dbReference type="NCBI Taxonomy" id="2908004"/>
    <lineage>
        <taxon>Bacteria</taxon>
        <taxon>Pseudomonadati</taxon>
        <taxon>Bacteroidota</taxon>
        <taxon>Chitinophagia</taxon>
        <taxon>Chitinophagales</taxon>
        <taxon>Chitinophagaceae</taxon>
        <taxon>Terrimonas</taxon>
    </lineage>
</organism>
<reference evidence="2" key="1">
    <citation type="submission" date="2022-01" db="EMBL/GenBank/DDBJ databases">
        <authorList>
            <person name="Jo J.-H."/>
            <person name="Im W.-T."/>
        </authorList>
    </citation>
    <scope>NUCLEOTIDE SEQUENCE</scope>
    <source>
        <strain evidence="2">NA20</strain>
    </source>
</reference>
<dbReference type="Proteomes" id="UP001165367">
    <property type="component" value="Unassembled WGS sequence"/>
</dbReference>
<name>A0ABS9KRC3_9BACT</name>
<evidence type="ECO:0000313" key="3">
    <source>
        <dbReference type="Proteomes" id="UP001165367"/>
    </source>
</evidence>